<evidence type="ECO:0000313" key="7">
    <source>
        <dbReference type="Proteomes" id="UP000539642"/>
    </source>
</evidence>
<dbReference type="EC" id="3.6.3.-" evidence="6"/>
<dbReference type="EMBL" id="JACHEO010000002">
    <property type="protein sequence ID" value="MBB5346822.1"/>
    <property type="molecule type" value="Genomic_DNA"/>
</dbReference>
<dbReference type="PANTHER" id="PTHR42734:SF17">
    <property type="entry name" value="METAL TRANSPORT SYSTEM ATP-BINDING PROTEIN TM_0124-RELATED"/>
    <property type="match status" value="1"/>
</dbReference>
<gene>
    <name evidence="6" type="ORF">HNQ81_000532</name>
</gene>
<evidence type="ECO:0000256" key="2">
    <source>
        <dbReference type="ARBA" id="ARBA00022448"/>
    </source>
</evidence>
<evidence type="ECO:0000313" key="6">
    <source>
        <dbReference type="EMBL" id="MBB5346822.1"/>
    </source>
</evidence>
<dbReference type="PANTHER" id="PTHR42734">
    <property type="entry name" value="METAL TRANSPORT SYSTEM ATP-BINDING PROTEIN TM_0124-RELATED"/>
    <property type="match status" value="1"/>
</dbReference>
<protein>
    <submittedName>
        <fullName evidence="6">Zinc transport system ATP-binding protein</fullName>
        <ecNumber evidence="6">3.6.3.-</ecNumber>
    </submittedName>
</protein>
<comment type="caution">
    <text evidence="6">The sequence shown here is derived from an EMBL/GenBank/DDBJ whole genome shotgun (WGS) entry which is preliminary data.</text>
</comment>
<dbReference type="Pfam" id="PF00005">
    <property type="entry name" value="ABC_tran"/>
    <property type="match status" value="1"/>
</dbReference>
<feature type="domain" description="ABC transporter" evidence="5">
    <location>
        <begin position="8"/>
        <end position="238"/>
    </location>
</feature>
<keyword evidence="4 6" id="KW-0067">ATP-binding</keyword>
<dbReference type="InterPro" id="IPR050153">
    <property type="entry name" value="Metal_Ion_Import_ABC"/>
</dbReference>
<dbReference type="InterPro" id="IPR003593">
    <property type="entry name" value="AAA+_ATPase"/>
</dbReference>
<dbReference type="SMART" id="SM00382">
    <property type="entry name" value="AAA"/>
    <property type="match status" value="1"/>
</dbReference>
<evidence type="ECO:0000256" key="3">
    <source>
        <dbReference type="ARBA" id="ARBA00022741"/>
    </source>
</evidence>
<dbReference type="AlphaFoldDB" id="A0A840UM18"/>
<reference evidence="6 7" key="1">
    <citation type="submission" date="2020-08" db="EMBL/GenBank/DDBJ databases">
        <title>Genomic Encyclopedia of Type Strains, Phase IV (KMG-IV): sequencing the most valuable type-strain genomes for metagenomic binning, comparative biology and taxonomic classification.</title>
        <authorList>
            <person name="Goeker M."/>
        </authorList>
    </citation>
    <scope>NUCLEOTIDE SEQUENCE [LARGE SCALE GENOMIC DNA]</scope>
    <source>
        <strain evidence="6 7">DSM 28570</strain>
    </source>
</reference>
<dbReference type="InterPro" id="IPR003439">
    <property type="entry name" value="ABC_transporter-like_ATP-bd"/>
</dbReference>
<dbReference type="GO" id="GO:0016887">
    <property type="term" value="F:ATP hydrolysis activity"/>
    <property type="evidence" value="ECO:0007669"/>
    <property type="project" value="InterPro"/>
</dbReference>
<dbReference type="PROSITE" id="PS50893">
    <property type="entry name" value="ABC_TRANSPORTER_2"/>
    <property type="match status" value="1"/>
</dbReference>
<dbReference type="InterPro" id="IPR027417">
    <property type="entry name" value="P-loop_NTPase"/>
</dbReference>
<dbReference type="RefSeq" id="WP_183348052.1">
    <property type="nucleotide sequence ID" value="NZ_JACHEO010000002.1"/>
</dbReference>
<dbReference type="SUPFAM" id="SSF52540">
    <property type="entry name" value="P-loop containing nucleoside triphosphate hydrolases"/>
    <property type="match status" value="1"/>
</dbReference>
<keyword evidence="7" id="KW-1185">Reference proteome</keyword>
<dbReference type="Proteomes" id="UP000539642">
    <property type="component" value="Unassembled WGS sequence"/>
</dbReference>
<name>A0A840UM18_9BACT</name>
<evidence type="ECO:0000256" key="1">
    <source>
        <dbReference type="ARBA" id="ARBA00005417"/>
    </source>
</evidence>
<dbReference type="CDD" id="cd03235">
    <property type="entry name" value="ABC_Metallic_Cations"/>
    <property type="match status" value="1"/>
</dbReference>
<organism evidence="6 7">
    <name type="scientific">Desulfoprunum benzoelyticum</name>
    <dbReference type="NCBI Taxonomy" id="1506996"/>
    <lineage>
        <taxon>Bacteria</taxon>
        <taxon>Pseudomonadati</taxon>
        <taxon>Thermodesulfobacteriota</taxon>
        <taxon>Desulfobulbia</taxon>
        <taxon>Desulfobulbales</taxon>
        <taxon>Desulfobulbaceae</taxon>
        <taxon>Desulfoprunum</taxon>
    </lineage>
</organism>
<dbReference type="FunFam" id="3.40.50.300:FF:000134">
    <property type="entry name" value="Iron-enterobactin ABC transporter ATP-binding protein"/>
    <property type="match status" value="1"/>
</dbReference>
<comment type="similarity">
    <text evidence="1">Belongs to the ABC transporter superfamily.</text>
</comment>
<evidence type="ECO:0000259" key="5">
    <source>
        <dbReference type="PROSITE" id="PS50893"/>
    </source>
</evidence>
<proteinExistence type="inferred from homology"/>
<keyword evidence="3" id="KW-0547">Nucleotide-binding</keyword>
<dbReference type="GO" id="GO:0005524">
    <property type="term" value="F:ATP binding"/>
    <property type="evidence" value="ECO:0007669"/>
    <property type="project" value="UniProtKB-KW"/>
</dbReference>
<dbReference type="Gene3D" id="3.40.50.300">
    <property type="entry name" value="P-loop containing nucleotide triphosphate hydrolases"/>
    <property type="match status" value="1"/>
</dbReference>
<evidence type="ECO:0000256" key="4">
    <source>
        <dbReference type="ARBA" id="ARBA00022840"/>
    </source>
</evidence>
<accession>A0A840UM18</accession>
<keyword evidence="6" id="KW-0378">Hydrolase</keyword>
<keyword evidence="2" id="KW-0813">Transport</keyword>
<sequence length="253" mass="28215">MNEETAAITIRDLSFAYDDIQILCNVRLDIWRGDSICIVGPNGGGKTTLIKLILGLLSPDRGIIRIFGRSPEEERQRIGYVPQYAKYDPQFPISVLDVVMMGRLAGTLRNRYSPQDRDQAMAALGQTGLADLAARPFASISGGQRQRTLIARALASGGDILILDEPTANIDHESEVRFLDLLKGLNERMTILMVTHEVGFASSFFKRIACVNRQVVVHPTSRLTGQLIQEMYGGDLQMIRHDHRCSEEGHRHD</sequence>